<evidence type="ECO:0000256" key="2">
    <source>
        <dbReference type="ARBA" id="ARBA00010867"/>
    </source>
</evidence>
<comment type="subunit">
    <text evidence="8">Component of the TIM23 complex.</text>
</comment>
<keyword evidence="4" id="KW-0809">Transit peptide</keyword>
<evidence type="ECO:0000256" key="3">
    <source>
        <dbReference type="ARBA" id="ARBA00022692"/>
    </source>
</evidence>
<dbReference type="AlphaFoldDB" id="A0A820IHR8"/>
<keyword evidence="3 8" id="KW-0812">Transmembrane</keyword>
<comment type="similarity">
    <text evidence="2 8">Belongs to the TIM21 family.</text>
</comment>
<proteinExistence type="inferred from homology"/>
<accession>A0A820IHR8</accession>
<feature type="transmembrane region" description="Helical" evidence="8">
    <location>
        <begin position="7"/>
        <end position="28"/>
    </location>
</feature>
<evidence type="ECO:0000256" key="4">
    <source>
        <dbReference type="ARBA" id="ARBA00022946"/>
    </source>
</evidence>
<dbReference type="Proteomes" id="UP000663868">
    <property type="component" value="Unassembled WGS sequence"/>
</dbReference>
<evidence type="ECO:0000256" key="6">
    <source>
        <dbReference type="ARBA" id="ARBA00023128"/>
    </source>
</evidence>
<evidence type="ECO:0000313" key="9">
    <source>
        <dbReference type="EMBL" id="CAF4310382.1"/>
    </source>
</evidence>
<dbReference type="GO" id="GO:0005744">
    <property type="term" value="C:TIM23 mitochondrial import inner membrane translocase complex"/>
    <property type="evidence" value="ECO:0007669"/>
    <property type="project" value="UniProtKB-UniRule"/>
</dbReference>
<gene>
    <name evidence="9" type="ORF">KXQ929_LOCUS46042</name>
</gene>
<keyword evidence="8" id="KW-0999">Mitochondrion inner membrane</keyword>
<organism evidence="9 10">
    <name type="scientific">Adineta steineri</name>
    <dbReference type="NCBI Taxonomy" id="433720"/>
    <lineage>
        <taxon>Eukaryota</taxon>
        <taxon>Metazoa</taxon>
        <taxon>Spiralia</taxon>
        <taxon>Gnathifera</taxon>
        <taxon>Rotifera</taxon>
        <taxon>Eurotatoria</taxon>
        <taxon>Bdelloidea</taxon>
        <taxon>Adinetida</taxon>
        <taxon>Adinetidae</taxon>
        <taxon>Adineta</taxon>
    </lineage>
</organism>
<protein>
    <recommendedName>
        <fullName evidence="8">Mitochondrial import inner membrane translocase subunit Tim21</fullName>
    </recommendedName>
</protein>
<evidence type="ECO:0000256" key="1">
    <source>
        <dbReference type="ARBA" id="ARBA00004304"/>
    </source>
</evidence>
<keyword evidence="8" id="KW-0811">Translocation</keyword>
<keyword evidence="5 8" id="KW-1133">Transmembrane helix</keyword>
<name>A0A820IHR8_9BILA</name>
<dbReference type="InterPro" id="IPR013261">
    <property type="entry name" value="Tim21"/>
</dbReference>
<evidence type="ECO:0000313" key="10">
    <source>
        <dbReference type="Proteomes" id="UP000663868"/>
    </source>
</evidence>
<keyword evidence="6 8" id="KW-0496">Mitochondrion</keyword>
<sequence length="79" mass="8550">QQAVKDCVYSLVIVAGVVALGGVCYLILHELYSRETPNGIYKEASKLCLANINVQEALGTPILVHTTPQIGSLRINNVR</sequence>
<dbReference type="EMBL" id="CAJOBB010014906">
    <property type="protein sequence ID" value="CAF4310382.1"/>
    <property type="molecule type" value="Genomic_DNA"/>
</dbReference>
<comment type="function">
    <text evidence="8">Essential component of the TIM23 complex, a complex that mediates the translocation of transit peptide-containing proteins across the mitochondrial inner membrane.</text>
</comment>
<evidence type="ECO:0000256" key="5">
    <source>
        <dbReference type="ARBA" id="ARBA00022989"/>
    </source>
</evidence>
<dbReference type="PANTHER" id="PTHR13032">
    <property type="entry name" value="MITOCHONDRIAL IMPORT INNER MEMBRANE TRANSLOCASE SUBUNIT TIM21"/>
    <property type="match status" value="1"/>
</dbReference>
<keyword evidence="8" id="KW-0653">Protein transport</keyword>
<comment type="caution">
    <text evidence="9">The sequence shown here is derived from an EMBL/GenBank/DDBJ whole genome shotgun (WGS) entry which is preliminary data.</text>
</comment>
<evidence type="ECO:0000256" key="8">
    <source>
        <dbReference type="RuleBase" id="RU367142"/>
    </source>
</evidence>
<keyword evidence="7 8" id="KW-0472">Membrane</keyword>
<keyword evidence="8" id="KW-0813">Transport</keyword>
<reference evidence="9" key="1">
    <citation type="submission" date="2021-02" db="EMBL/GenBank/DDBJ databases">
        <authorList>
            <person name="Nowell W R."/>
        </authorList>
    </citation>
    <scope>NUCLEOTIDE SEQUENCE</scope>
</reference>
<feature type="non-terminal residue" evidence="9">
    <location>
        <position position="1"/>
    </location>
</feature>
<dbReference type="PANTHER" id="PTHR13032:SF6">
    <property type="entry name" value="MITOCHONDRIAL IMPORT INNER MEMBRANE TRANSLOCASE SUBUNIT TIM21"/>
    <property type="match status" value="1"/>
</dbReference>
<dbReference type="GO" id="GO:0030150">
    <property type="term" value="P:protein import into mitochondrial matrix"/>
    <property type="evidence" value="ECO:0007669"/>
    <property type="project" value="UniProtKB-UniRule"/>
</dbReference>
<dbReference type="Pfam" id="PF08294">
    <property type="entry name" value="TIM21"/>
    <property type="match status" value="1"/>
</dbReference>
<comment type="subcellular location">
    <subcellularLocation>
        <location evidence="8">Mitochondrion inner membrane</location>
        <topology evidence="8">Single-pass membrane protein</topology>
    </subcellularLocation>
    <subcellularLocation>
        <location evidence="1">Mitochondrion membrane</location>
        <topology evidence="1">Single-pass membrane protein</topology>
    </subcellularLocation>
</comment>
<evidence type="ECO:0000256" key="7">
    <source>
        <dbReference type="ARBA" id="ARBA00023136"/>
    </source>
</evidence>